<proteinExistence type="predicted"/>
<name>A0AA39NDF3_ARMTA</name>
<comment type="caution">
    <text evidence="1">The sequence shown here is derived from an EMBL/GenBank/DDBJ whole genome shotgun (WGS) entry which is preliminary data.</text>
</comment>
<dbReference type="EMBL" id="JAUEPS010000007">
    <property type="protein sequence ID" value="KAK0463612.1"/>
    <property type="molecule type" value="Genomic_DNA"/>
</dbReference>
<keyword evidence="2" id="KW-1185">Reference proteome</keyword>
<evidence type="ECO:0000313" key="2">
    <source>
        <dbReference type="Proteomes" id="UP001175211"/>
    </source>
</evidence>
<evidence type="ECO:0000313" key="1">
    <source>
        <dbReference type="EMBL" id="KAK0463612.1"/>
    </source>
</evidence>
<organism evidence="1 2">
    <name type="scientific">Armillaria tabescens</name>
    <name type="common">Ringless honey mushroom</name>
    <name type="synonym">Agaricus tabescens</name>
    <dbReference type="NCBI Taxonomy" id="1929756"/>
    <lineage>
        <taxon>Eukaryota</taxon>
        <taxon>Fungi</taxon>
        <taxon>Dikarya</taxon>
        <taxon>Basidiomycota</taxon>
        <taxon>Agaricomycotina</taxon>
        <taxon>Agaricomycetes</taxon>
        <taxon>Agaricomycetidae</taxon>
        <taxon>Agaricales</taxon>
        <taxon>Marasmiineae</taxon>
        <taxon>Physalacriaceae</taxon>
        <taxon>Desarmillaria</taxon>
    </lineage>
</organism>
<protein>
    <submittedName>
        <fullName evidence="1">Uncharacterized protein</fullName>
    </submittedName>
</protein>
<reference evidence="1" key="1">
    <citation type="submission" date="2023-06" db="EMBL/GenBank/DDBJ databases">
        <authorList>
            <consortium name="Lawrence Berkeley National Laboratory"/>
            <person name="Ahrendt S."/>
            <person name="Sahu N."/>
            <person name="Indic B."/>
            <person name="Wong-Bajracharya J."/>
            <person name="Merenyi Z."/>
            <person name="Ke H.-M."/>
            <person name="Monk M."/>
            <person name="Kocsube S."/>
            <person name="Drula E."/>
            <person name="Lipzen A."/>
            <person name="Balint B."/>
            <person name="Henrissat B."/>
            <person name="Andreopoulos B."/>
            <person name="Martin F.M."/>
            <person name="Harder C.B."/>
            <person name="Rigling D."/>
            <person name="Ford K.L."/>
            <person name="Foster G.D."/>
            <person name="Pangilinan J."/>
            <person name="Papanicolaou A."/>
            <person name="Barry K."/>
            <person name="LaButti K."/>
            <person name="Viragh M."/>
            <person name="Koriabine M."/>
            <person name="Yan M."/>
            <person name="Riley R."/>
            <person name="Champramary S."/>
            <person name="Plett K.L."/>
            <person name="Tsai I.J."/>
            <person name="Slot J."/>
            <person name="Sipos G."/>
            <person name="Plett J."/>
            <person name="Nagy L.G."/>
            <person name="Grigoriev I.V."/>
        </authorList>
    </citation>
    <scope>NUCLEOTIDE SEQUENCE</scope>
    <source>
        <strain evidence="1">CCBAS 213</strain>
    </source>
</reference>
<sequence>MSLDPNETQFSFQKGHQVEMRFNRTETGDPVVSPFNTPEDLLDRCSFWQSVGSETGQ</sequence>
<dbReference type="RefSeq" id="XP_060334922.1">
    <property type="nucleotide sequence ID" value="XM_060472094.1"/>
</dbReference>
<dbReference type="AlphaFoldDB" id="A0AA39NDF3"/>
<dbReference type="Proteomes" id="UP001175211">
    <property type="component" value="Unassembled WGS sequence"/>
</dbReference>
<dbReference type="GeneID" id="85355642"/>
<gene>
    <name evidence="1" type="ORF">EV420DRAFT_1519146</name>
</gene>
<accession>A0AA39NDF3</accession>